<dbReference type="Pfam" id="PF12167">
    <property type="entry name" value="Arm-DNA-bind_2"/>
    <property type="match status" value="1"/>
</dbReference>
<sequence>MTIGPKKRRQAARGTVRVDECNGSLRLVWSYGGKRYFFSLGLNDSPYHRKLAQDKALEIQRDIGIGEFDPSLEKYRKKLQEKGLAAVEAVTVIKPVTLSQLWEMYVAHVSVGKSPKTIDGTYNPVTAHLKRCKTDGLEDPAKFRMELLQTTTTGQARRTLMQLAAVVDWGLEHDRIPTRKNQFRTMYRELPKAKAPPVVAFSSEEMEQIIQAFKTHQGSGMNYQCYAPFVEFLLRSGCRTCEAIGLRWGSVTPDCAKIHFHESIVEVSGKLVRRRETKTDEERWFSCPPKLQHLLQNVRPENPASDALVFSSPKGGAIGLSNFNDRAWKTILTQLGLYEKDGRKMTLYSTRRTWITAQAVAGNSSDRIAAWAGNSAQVIESRYMDKLKLQNLKPSDI</sequence>
<dbReference type="SUPFAM" id="SSF56349">
    <property type="entry name" value="DNA breaking-rejoining enzymes"/>
    <property type="match status" value="1"/>
</dbReference>
<proteinExistence type="predicted"/>
<dbReference type="STRING" id="1497020.DO97_16160"/>
<gene>
    <name evidence="3" type="ORF">DO97_16160</name>
</gene>
<dbReference type="PANTHER" id="PTHR30349:SF64">
    <property type="entry name" value="PROPHAGE INTEGRASE INTD-RELATED"/>
    <property type="match status" value="1"/>
</dbReference>
<name>A0A098THX0_9CYAN</name>
<dbReference type="GO" id="GO:0015074">
    <property type="term" value="P:DNA integration"/>
    <property type="evidence" value="ECO:0007669"/>
    <property type="project" value="InterPro"/>
</dbReference>
<organism evidence="3 4">
    <name type="scientific">Neosynechococcus sphagnicola sy1</name>
    <dbReference type="NCBI Taxonomy" id="1497020"/>
    <lineage>
        <taxon>Bacteria</taxon>
        <taxon>Bacillati</taxon>
        <taxon>Cyanobacteriota</taxon>
        <taxon>Cyanophyceae</taxon>
        <taxon>Neosynechococcales</taxon>
        <taxon>Neosynechococcaceae</taxon>
        <taxon>Neosynechococcus</taxon>
    </lineage>
</organism>
<dbReference type="EMBL" id="JJML01000055">
    <property type="protein sequence ID" value="KGF71704.1"/>
    <property type="molecule type" value="Genomic_DNA"/>
</dbReference>
<dbReference type="InterPro" id="IPR011010">
    <property type="entry name" value="DNA_brk_join_enz"/>
</dbReference>
<evidence type="ECO:0000313" key="3">
    <source>
        <dbReference type="EMBL" id="KGF71704.1"/>
    </source>
</evidence>
<dbReference type="InterPro" id="IPR022000">
    <property type="entry name" value="Min27-like_integrase_DNA_bind"/>
</dbReference>
<dbReference type="PANTHER" id="PTHR30349">
    <property type="entry name" value="PHAGE INTEGRASE-RELATED"/>
    <property type="match status" value="1"/>
</dbReference>
<dbReference type="InterPro" id="IPR050090">
    <property type="entry name" value="Tyrosine_recombinase_XerCD"/>
</dbReference>
<evidence type="ECO:0000259" key="2">
    <source>
        <dbReference type="PROSITE" id="PS51898"/>
    </source>
</evidence>
<keyword evidence="1" id="KW-0233">DNA recombination</keyword>
<dbReference type="RefSeq" id="WP_036536016.1">
    <property type="nucleotide sequence ID" value="NZ_JJML01000055.1"/>
</dbReference>
<dbReference type="AlphaFoldDB" id="A0A098THX0"/>
<dbReference type="GO" id="GO:0006310">
    <property type="term" value="P:DNA recombination"/>
    <property type="evidence" value="ECO:0007669"/>
    <property type="project" value="UniProtKB-KW"/>
</dbReference>
<dbReference type="InterPro" id="IPR013762">
    <property type="entry name" value="Integrase-like_cat_sf"/>
</dbReference>
<reference evidence="3 4" key="1">
    <citation type="journal article" date="2014" name="Mol. Ecol.">
        <title>Evolution of Synechococcus.</title>
        <authorList>
            <person name="Dvorak P."/>
            <person name="Casamatta D."/>
            <person name="Hasler P."/>
            <person name="Poulickova A."/>
            <person name="Ondrej V."/>
            <person name="Sanges R."/>
        </authorList>
    </citation>
    <scope>NUCLEOTIDE SEQUENCE [LARGE SCALE GENOMIC DNA]</scope>
    <source>
        <strain evidence="3 4">CAUP A 1101</strain>
    </source>
</reference>
<evidence type="ECO:0000256" key="1">
    <source>
        <dbReference type="ARBA" id="ARBA00023172"/>
    </source>
</evidence>
<dbReference type="Proteomes" id="UP000030170">
    <property type="component" value="Unassembled WGS sequence"/>
</dbReference>
<dbReference type="Gene3D" id="1.10.443.10">
    <property type="entry name" value="Intergrase catalytic core"/>
    <property type="match status" value="1"/>
</dbReference>
<accession>A0A098THX0</accession>
<keyword evidence="4" id="KW-1185">Reference proteome</keyword>
<dbReference type="InterPro" id="IPR002104">
    <property type="entry name" value="Integrase_catalytic"/>
</dbReference>
<evidence type="ECO:0000313" key="4">
    <source>
        <dbReference type="Proteomes" id="UP000030170"/>
    </source>
</evidence>
<protein>
    <submittedName>
        <fullName evidence="3">Integrase</fullName>
    </submittedName>
</protein>
<comment type="caution">
    <text evidence="3">The sequence shown here is derived from an EMBL/GenBank/DDBJ whole genome shotgun (WGS) entry which is preliminary data.</text>
</comment>
<dbReference type="OrthoDB" id="530235at2"/>
<dbReference type="GO" id="GO:0003677">
    <property type="term" value="F:DNA binding"/>
    <property type="evidence" value="ECO:0007669"/>
    <property type="project" value="InterPro"/>
</dbReference>
<feature type="domain" description="Tyr recombinase" evidence="2">
    <location>
        <begin position="196"/>
        <end position="396"/>
    </location>
</feature>
<dbReference type="PROSITE" id="PS51898">
    <property type="entry name" value="TYR_RECOMBINASE"/>
    <property type="match status" value="1"/>
</dbReference>